<keyword evidence="1" id="KW-0732">Signal</keyword>
<proteinExistence type="predicted"/>
<evidence type="ECO:0000313" key="3">
    <source>
        <dbReference type="Proteomes" id="UP000059074"/>
    </source>
</evidence>
<organism evidence="2 3">
    <name type="scientific">Hyphomicrobium sulfonivorans</name>
    <dbReference type="NCBI Taxonomy" id="121290"/>
    <lineage>
        <taxon>Bacteria</taxon>
        <taxon>Pseudomonadati</taxon>
        <taxon>Pseudomonadota</taxon>
        <taxon>Alphaproteobacteria</taxon>
        <taxon>Hyphomicrobiales</taxon>
        <taxon>Hyphomicrobiaceae</taxon>
        <taxon>Hyphomicrobium</taxon>
    </lineage>
</organism>
<dbReference type="AlphaFoldDB" id="A0A109BIE2"/>
<reference evidence="2 3" key="1">
    <citation type="submission" date="2015-10" db="EMBL/GenBank/DDBJ databases">
        <title>Transcriptomic analysis of a linuron degrading triple-species bacterial consortium.</title>
        <authorList>
            <person name="Albers P."/>
        </authorList>
    </citation>
    <scope>NUCLEOTIDE SEQUENCE [LARGE SCALE GENOMIC DNA]</scope>
    <source>
        <strain evidence="2 3">WDL6</strain>
    </source>
</reference>
<dbReference type="OrthoDB" id="7876889at2"/>
<dbReference type="PATRIC" id="fig|121290.4.peg.2713"/>
<accession>A0A109BIE2</accession>
<dbReference type="Proteomes" id="UP000059074">
    <property type="component" value="Unassembled WGS sequence"/>
</dbReference>
<dbReference type="EMBL" id="LMTR01000045">
    <property type="protein sequence ID" value="KWT69394.1"/>
    <property type="molecule type" value="Genomic_DNA"/>
</dbReference>
<sequence length="137" mass="14335">MISRTTFAAILIAGTATGALAEMKLADVKVNTPGVNVQAPSGGVELDVDVNRGAVDATVMPTIDWVGRPLFSIDGKRLGEVALVNGEEVYADIGGFLGLGETRVKLAASQIGSATDERVVIKLTEEEAKDLPKVEKK</sequence>
<feature type="chain" id="PRO_5007132606" evidence="1">
    <location>
        <begin position="22"/>
        <end position="137"/>
    </location>
</feature>
<name>A0A109BIE2_HYPSL</name>
<evidence type="ECO:0000313" key="2">
    <source>
        <dbReference type="EMBL" id="KWT69394.1"/>
    </source>
</evidence>
<dbReference type="RefSeq" id="WP_068461085.1">
    <property type="nucleotide sequence ID" value="NZ_LMTR01000045.1"/>
</dbReference>
<protein>
    <submittedName>
        <fullName evidence="2">Uncharacterized protein</fullName>
    </submittedName>
</protein>
<dbReference type="Gene3D" id="2.30.30.240">
    <property type="entry name" value="PRC-barrel domain"/>
    <property type="match status" value="1"/>
</dbReference>
<feature type="signal peptide" evidence="1">
    <location>
        <begin position="1"/>
        <end position="21"/>
    </location>
</feature>
<keyword evidence="3" id="KW-1185">Reference proteome</keyword>
<gene>
    <name evidence="2" type="ORF">APY04_1477</name>
</gene>
<comment type="caution">
    <text evidence="2">The sequence shown here is derived from an EMBL/GenBank/DDBJ whole genome shotgun (WGS) entry which is preliminary data.</text>
</comment>
<evidence type="ECO:0000256" key="1">
    <source>
        <dbReference type="SAM" id="SignalP"/>
    </source>
</evidence>